<dbReference type="EMBL" id="PXYY01000031">
    <property type="protein sequence ID" value="PSJ80425.1"/>
    <property type="molecule type" value="Genomic_DNA"/>
</dbReference>
<accession>A0A2P7U0F2</accession>
<evidence type="ECO:0000313" key="1">
    <source>
        <dbReference type="EMBL" id="PSJ80425.1"/>
    </source>
</evidence>
<name>A0A2P7U0F2_9NEIS</name>
<proteinExistence type="predicted"/>
<comment type="caution">
    <text evidence="1">The sequence shown here is derived from an EMBL/GenBank/DDBJ whole genome shotgun (WGS) entry which is preliminary data.</text>
</comment>
<dbReference type="Gene3D" id="3.90.1720.10">
    <property type="entry name" value="endopeptidase domain like (from Nostoc punctiforme)"/>
    <property type="match status" value="1"/>
</dbReference>
<dbReference type="Proteomes" id="UP000241868">
    <property type="component" value="Unassembled WGS sequence"/>
</dbReference>
<sequence length="158" mass="17979">MKSTTLTAAFRQPDLTADDVAKIRTFAYEEQGEKYNFVGIAKQVPYSITRHACDLPVIPRHVRRWCMNALTVVQVTPFSSERFFCSQFVVKAFNRTGKPLTETEPEWVNPADILHMREGDIASVTPISRLQYVGHLQCQKTPWNTTCDVAETTQNTKP</sequence>
<dbReference type="SUPFAM" id="SSF54001">
    <property type="entry name" value="Cysteine proteinases"/>
    <property type="match status" value="1"/>
</dbReference>
<evidence type="ECO:0000313" key="2">
    <source>
        <dbReference type="Proteomes" id="UP000241868"/>
    </source>
</evidence>
<gene>
    <name evidence="1" type="ORF">C7N83_06420</name>
</gene>
<dbReference type="InterPro" id="IPR038765">
    <property type="entry name" value="Papain-like_cys_pep_sf"/>
</dbReference>
<dbReference type="RefSeq" id="WP_106741442.1">
    <property type="nucleotide sequence ID" value="NZ_PXYY01000031.1"/>
</dbReference>
<dbReference type="OrthoDB" id="6534631at2"/>
<protein>
    <submittedName>
        <fullName evidence="1">Uncharacterized protein</fullName>
    </submittedName>
</protein>
<keyword evidence="2" id="KW-1185">Reference proteome</keyword>
<dbReference type="AlphaFoldDB" id="A0A2P7U0F2"/>
<organism evidence="1 2">
    <name type="scientific">Neisseria iguanae</name>
    <dbReference type="NCBI Taxonomy" id="90242"/>
    <lineage>
        <taxon>Bacteria</taxon>
        <taxon>Pseudomonadati</taxon>
        <taxon>Pseudomonadota</taxon>
        <taxon>Betaproteobacteria</taxon>
        <taxon>Neisseriales</taxon>
        <taxon>Neisseriaceae</taxon>
        <taxon>Neisseria</taxon>
    </lineage>
</organism>
<reference evidence="1 2" key="1">
    <citation type="submission" date="2018-03" db="EMBL/GenBank/DDBJ databases">
        <title>Neisseria weixii sp. nov., isolated from the intestinal contents of Tibetan Plateau pika (Ochotona curzoniae) in Yushu, Qinghai Province, China.</title>
        <authorList>
            <person name="Gui Z."/>
        </authorList>
    </citation>
    <scope>NUCLEOTIDE SEQUENCE [LARGE SCALE GENOMIC DNA]</scope>
    <source>
        <strain evidence="1 2">ATCC 51483</strain>
    </source>
</reference>